<evidence type="ECO:0000313" key="2">
    <source>
        <dbReference type="EMBL" id="QRW43584.1"/>
    </source>
</evidence>
<evidence type="ECO:0000256" key="1">
    <source>
        <dbReference type="SAM" id="Phobius"/>
    </source>
</evidence>
<feature type="transmembrane region" description="Helical" evidence="1">
    <location>
        <begin position="187"/>
        <end position="208"/>
    </location>
</feature>
<feature type="transmembrane region" description="Helical" evidence="1">
    <location>
        <begin position="229"/>
        <end position="250"/>
    </location>
</feature>
<name>A0A894KH54_ASF</name>
<organismHost>
    <name type="scientific">Ornithodoros moubata</name>
    <name type="common">Soft tick</name>
    <name type="synonym">Argasid tick</name>
    <dbReference type="NCBI Taxonomy" id="6938"/>
</organismHost>
<gene>
    <name evidence="2" type="ORF">F317L</name>
</gene>
<organism evidence="2 3">
    <name type="scientific">African swine fever virus</name>
    <name type="common">ASFV</name>
    <dbReference type="NCBI Taxonomy" id="10497"/>
    <lineage>
        <taxon>Viruses</taxon>
        <taxon>Varidnaviria</taxon>
        <taxon>Bamfordvirae</taxon>
        <taxon>Nucleocytoviricota</taxon>
        <taxon>Pokkesviricetes</taxon>
        <taxon>Asfuvirales</taxon>
        <taxon>Asfarviridae</taxon>
        <taxon>Asfivirus</taxon>
        <taxon>Asfivirus haemorrhagiae</taxon>
    </lineage>
</organism>
<proteinExistence type="predicted"/>
<dbReference type="EMBL" id="MN394630">
    <property type="protein sequence ID" value="QRW43584.1"/>
    <property type="molecule type" value="Genomic_DNA"/>
</dbReference>
<organismHost>
    <name type="scientific">Phacochoerus aethiopicus</name>
    <name type="common">Warthog</name>
    <dbReference type="NCBI Taxonomy" id="85517"/>
</organismHost>
<organismHost>
    <name type="scientific">Potamochoerus larvatus</name>
    <name type="common">Bushpig</name>
    <dbReference type="NCBI Taxonomy" id="273792"/>
</organismHost>
<protein>
    <submittedName>
        <fullName evidence="2">PF317L</fullName>
    </submittedName>
</protein>
<reference evidence="2 3" key="1">
    <citation type="submission" date="2019-08" db="EMBL/GenBank/DDBJ databases">
        <authorList>
            <person name="Ndlovu S.S."/>
        </authorList>
    </citation>
    <scope>NUCLEOTIDE SEQUENCE [LARGE SCALE GENOMIC DNA]</scope>
    <source>
        <strain evidence="2">SPEC_57</strain>
    </source>
</reference>
<keyword evidence="1" id="KW-1133">Transmembrane helix</keyword>
<sequence length="317" mass="36867">MCACCGLCLNTFEIIQYLVYRTKVGPFFCKHYKTCVFIYTKVIRRKNIILNTILLYYFFYVSQGPGIYQASTRSAHHTNIYYFLRHVPARILIGPQINNISLINRVHSYLFRGNVYMPGGPPHVYISQRCTNITYGRHPSTTRTQITMRVQHEHTRLVGHPAIYLSRHHTLAAKIYVLSCSIRAWNVFHYLGYTVYHIIAAAPFTIVIQKFFVGSPNVVPIMQQSIHNFITLRPVFLATSFTLAVLFPGFELGPMFFFFWGRLPFCSIFCGSTIYTMFFQNILLHTLCYMGIAMHFTGILFTYVFYQKTKFVHLCLN</sequence>
<evidence type="ECO:0000313" key="3">
    <source>
        <dbReference type="Proteomes" id="UP000423628"/>
    </source>
</evidence>
<accession>A0A894KH54</accession>
<keyword evidence="1" id="KW-0472">Membrane</keyword>
<organismHost>
    <name type="scientific">Ornithodoros</name>
    <name type="common">relapsing fever ticks</name>
    <dbReference type="NCBI Taxonomy" id="6937"/>
</organismHost>
<feature type="transmembrane region" description="Helical" evidence="1">
    <location>
        <begin position="287"/>
        <end position="306"/>
    </location>
</feature>
<keyword evidence="1" id="KW-0812">Transmembrane</keyword>
<organismHost>
    <name type="scientific">Sus scrofa</name>
    <name type="common">Pig</name>
    <dbReference type="NCBI Taxonomy" id="9823"/>
</organismHost>
<dbReference type="Proteomes" id="UP000423628">
    <property type="component" value="Segment"/>
</dbReference>
<feature type="transmembrane region" description="Helical" evidence="1">
    <location>
        <begin position="256"/>
        <end position="275"/>
    </location>
</feature>
<organismHost>
    <name type="scientific">Phacochoerus africanus</name>
    <name type="common">Warthog</name>
    <dbReference type="NCBI Taxonomy" id="41426"/>
</organismHost>